<dbReference type="Proteomes" id="UP000747542">
    <property type="component" value="Unassembled WGS sequence"/>
</dbReference>
<comment type="subcellular location">
    <subcellularLocation>
        <location evidence="1">Membrane</location>
        <topology evidence="1">Multi-pass membrane protein</topology>
    </subcellularLocation>
</comment>
<name>A0A8J5N783_HOMAM</name>
<keyword evidence="3" id="KW-0812">Transmembrane</keyword>
<dbReference type="PANTHER" id="PTHR11266">
    <property type="entry name" value="PEROXISOMAL MEMBRANE PROTEIN 2, PXMP2 MPV17"/>
    <property type="match status" value="1"/>
</dbReference>
<keyword evidence="5" id="KW-0472">Membrane</keyword>
<reference evidence="7" key="1">
    <citation type="journal article" date="2021" name="Sci. Adv.">
        <title>The American lobster genome reveals insights on longevity, neural, and immune adaptations.</title>
        <authorList>
            <person name="Polinski J.M."/>
            <person name="Zimin A.V."/>
            <person name="Clark K.F."/>
            <person name="Kohn A.B."/>
            <person name="Sadowski N."/>
            <person name="Timp W."/>
            <person name="Ptitsyn A."/>
            <person name="Khanna P."/>
            <person name="Romanova D.Y."/>
            <person name="Williams P."/>
            <person name="Greenwood S.J."/>
            <person name="Moroz L.L."/>
            <person name="Walt D.R."/>
            <person name="Bodnar A.G."/>
        </authorList>
    </citation>
    <scope>NUCLEOTIDE SEQUENCE</scope>
    <source>
        <strain evidence="7">GMGI-L3</strain>
    </source>
</reference>
<protein>
    <submittedName>
        <fullName evidence="7">Mpv17-like 1</fullName>
    </submittedName>
</protein>
<comment type="caution">
    <text evidence="7">The sequence shown here is derived from an EMBL/GenBank/DDBJ whole genome shotgun (WGS) entry which is preliminary data.</text>
</comment>
<evidence type="ECO:0000256" key="5">
    <source>
        <dbReference type="ARBA" id="ARBA00023136"/>
    </source>
</evidence>
<evidence type="ECO:0000256" key="3">
    <source>
        <dbReference type="ARBA" id="ARBA00022692"/>
    </source>
</evidence>
<accession>A0A8J5N783</accession>
<dbReference type="InterPro" id="IPR007248">
    <property type="entry name" value="Mpv17_PMP22"/>
</dbReference>
<evidence type="ECO:0000256" key="4">
    <source>
        <dbReference type="ARBA" id="ARBA00022989"/>
    </source>
</evidence>
<evidence type="ECO:0000256" key="1">
    <source>
        <dbReference type="ARBA" id="ARBA00004141"/>
    </source>
</evidence>
<organism evidence="7 8">
    <name type="scientific">Homarus americanus</name>
    <name type="common">American lobster</name>
    <dbReference type="NCBI Taxonomy" id="6706"/>
    <lineage>
        <taxon>Eukaryota</taxon>
        <taxon>Metazoa</taxon>
        <taxon>Ecdysozoa</taxon>
        <taxon>Arthropoda</taxon>
        <taxon>Crustacea</taxon>
        <taxon>Multicrustacea</taxon>
        <taxon>Malacostraca</taxon>
        <taxon>Eumalacostraca</taxon>
        <taxon>Eucarida</taxon>
        <taxon>Decapoda</taxon>
        <taxon>Pleocyemata</taxon>
        <taxon>Astacidea</taxon>
        <taxon>Nephropoidea</taxon>
        <taxon>Nephropidae</taxon>
        <taxon>Homarus</taxon>
    </lineage>
</organism>
<proteinExistence type="inferred from homology"/>
<keyword evidence="4" id="KW-1133">Transmembrane helix</keyword>
<keyword evidence="8" id="KW-1185">Reference proteome</keyword>
<dbReference type="GO" id="GO:0005739">
    <property type="term" value="C:mitochondrion"/>
    <property type="evidence" value="ECO:0007669"/>
    <property type="project" value="TreeGrafter"/>
</dbReference>
<evidence type="ECO:0000313" key="8">
    <source>
        <dbReference type="Proteomes" id="UP000747542"/>
    </source>
</evidence>
<dbReference type="PANTHER" id="PTHR11266:SF75">
    <property type="entry name" value="IP10007P-RELATED"/>
    <property type="match status" value="1"/>
</dbReference>
<comment type="similarity">
    <text evidence="2 6">Belongs to the peroxisomal membrane protein PXMP2/4 family.</text>
</comment>
<dbReference type="AlphaFoldDB" id="A0A8J5N783"/>
<sequence>MAGCLSTLAKGFWKQAVDGSRTSYDLLEALRYGVYGSCLTAPLLYKWIKVLCYFIPGTTLRHAIAKGYVDQLVFAPLNISQFYLGMSLLEGRPLEETVQEWQDKMLPTWMISLSIWPVIQTLNFSMVPEKNRVMAISCGSFLWMIFLSYMHHTKAEELPEELTTRRVHYDYKHGQREVLEFLVAGHKFDHTAAAKVWSGSVFPVTAHCSPSNTQPQGEEVVKKTQ</sequence>
<dbReference type="GO" id="GO:0016020">
    <property type="term" value="C:membrane"/>
    <property type="evidence" value="ECO:0007669"/>
    <property type="project" value="UniProtKB-SubCell"/>
</dbReference>
<dbReference type="EMBL" id="JAHLQT010007678">
    <property type="protein sequence ID" value="KAG7174369.1"/>
    <property type="molecule type" value="Genomic_DNA"/>
</dbReference>
<dbReference type="Pfam" id="PF04117">
    <property type="entry name" value="Mpv17_PMP22"/>
    <property type="match status" value="1"/>
</dbReference>
<gene>
    <name evidence="7" type="primary">mpv17l-L1</name>
    <name evidence="7" type="ORF">Hamer_G003308</name>
</gene>
<evidence type="ECO:0000313" key="7">
    <source>
        <dbReference type="EMBL" id="KAG7174369.1"/>
    </source>
</evidence>
<evidence type="ECO:0000256" key="2">
    <source>
        <dbReference type="ARBA" id="ARBA00006824"/>
    </source>
</evidence>
<evidence type="ECO:0000256" key="6">
    <source>
        <dbReference type="RuleBase" id="RU363053"/>
    </source>
</evidence>